<dbReference type="Proteomes" id="UP000886595">
    <property type="component" value="Unassembled WGS sequence"/>
</dbReference>
<protein>
    <submittedName>
        <fullName evidence="1">Uncharacterized protein</fullName>
    </submittedName>
</protein>
<gene>
    <name evidence="1" type="ORF">Bca52824_088106</name>
</gene>
<name>A0A8X7PD14_BRACI</name>
<evidence type="ECO:0000313" key="1">
    <source>
        <dbReference type="EMBL" id="KAG2248478.1"/>
    </source>
</evidence>
<organism evidence="1 2">
    <name type="scientific">Brassica carinata</name>
    <name type="common">Ethiopian mustard</name>
    <name type="synonym">Abyssinian cabbage</name>
    <dbReference type="NCBI Taxonomy" id="52824"/>
    <lineage>
        <taxon>Eukaryota</taxon>
        <taxon>Viridiplantae</taxon>
        <taxon>Streptophyta</taxon>
        <taxon>Embryophyta</taxon>
        <taxon>Tracheophyta</taxon>
        <taxon>Spermatophyta</taxon>
        <taxon>Magnoliopsida</taxon>
        <taxon>eudicotyledons</taxon>
        <taxon>Gunneridae</taxon>
        <taxon>Pentapetalae</taxon>
        <taxon>rosids</taxon>
        <taxon>malvids</taxon>
        <taxon>Brassicales</taxon>
        <taxon>Brassicaceae</taxon>
        <taxon>Brassiceae</taxon>
        <taxon>Brassica</taxon>
    </lineage>
</organism>
<sequence>MVSYHAHQQVVIINTHLLFPHDSTPSMWAHAIGITGYLLGRTSLTAEDAFDFLKKTTMMRRIGNLTLCEQRDTQDKEANGNQEQAVGFSVKNTVLFPSEVEKVSLETYCLSDEARLTVVFSPIRMPCSGAPNWFHDKTLNNKPLSSYN</sequence>
<dbReference type="OrthoDB" id="1716892at2759"/>
<reference evidence="1 2" key="1">
    <citation type="submission" date="2020-02" db="EMBL/GenBank/DDBJ databases">
        <authorList>
            <person name="Ma Q."/>
            <person name="Huang Y."/>
            <person name="Song X."/>
            <person name="Pei D."/>
        </authorList>
    </citation>
    <scope>NUCLEOTIDE SEQUENCE [LARGE SCALE GENOMIC DNA]</scope>
    <source>
        <strain evidence="1">Sxm20200214</strain>
        <tissue evidence="1">Leaf</tissue>
    </source>
</reference>
<accession>A0A8X7PD14</accession>
<comment type="caution">
    <text evidence="1">The sequence shown here is derived from an EMBL/GenBank/DDBJ whole genome shotgun (WGS) entry which is preliminary data.</text>
</comment>
<evidence type="ECO:0000313" key="2">
    <source>
        <dbReference type="Proteomes" id="UP000886595"/>
    </source>
</evidence>
<keyword evidence="2" id="KW-1185">Reference proteome</keyword>
<dbReference type="EMBL" id="JAAMPC010000017">
    <property type="protein sequence ID" value="KAG2248478.1"/>
    <property type="molecule type" value="Genomic_DNA"/>
</dbReference>
<proteinExistence type="predicted"/>
<dbReference type="AlphaFoldDB" id="A0A8X7PD14"/>